<dbReference type="AlphaFoldDB" id="A0A2N3PYT5"/>
<evidence type="ECO:0000256" key="6">
    <source>
        <dbReference type="ARBA" id="ARBA00022989"/>
    </source>
</evidence>
<keyword evidence="12" id="KW-1185">Reference proteome</keyword>
<dbReference type="InterPro" id="IPR039421">
    <property type="entry name" value="Type_1_exporter"/>
</dbReference>
<evidence type="ECO:0000256" key="3">
    <source>
        <dbReference type="ARBA" id="ARBA00022692"/>
    </source>
</evidence>
<dbReference type="GO" id="GO:0016887">
    <property type="term" value="F:ATP hydrolysis activity"/>
    <property type="evidence" value="ECO:0007669"/>
    <property type="project" value="InterPro"/>
</dbReference>
<evidence type="ECO:0000256" key="1">
    <source>
        <dbReference type="ARBA" id="ARBA00004651"/>
    </source>
</evidence>
<dbReference type="PANTHER" id="PTHR43394:SF1">
    <property type="entry name" value="ATP-BINDING CASSETTE SUB-FAMILY B MEMBER 10, MITOCHONDRIAL"/>
    <property type="match status" value="1"/>
</dbReference>
<evidence type="ECO:0000259" key="10">
    <source>
        <dbReference type="PROSITE" id="PS50929"/>
    </source>
</evidence>
<dbReference type="SMART" id="SM00382">
    <property type="entry name" value="AAA"/>
    <property type="match status" value="1"/>
</dbReference>
<dbReference type="Proteomes" id="UP000233293">
    <property type="component" value="Unassembled WGS sequence"/>
</dbReference>
<dbReference type="Pfam" id="PF00005">
    <property type="entry name" value="ABC_tran"/>
    <property type="match status" value="1"/>
</dbReference>
<dbReference type="PROSITE" id="PS50893">
    <property type="entry name" value="ABC_TRANSPORTER_2"/>
    <property type="match status" value="1"/>
</dbReference>
<keyword evidence="7 8" id="KW-0472">Membrane</keyword>
<feature type="transmembrane region" description="Helical" evidence="8">
    <location>
        <begin position="264"/>
        <end position="282"/>
    </location>
</feature>
<evidence type="ECO:0000256" key="2">
    <source>
        <dbReference type="ARBA" id="ARBA00022448"/>
    </source>
</evidence>
<dbReference type="SUPFAM" id="SSF52540">
    <property type="entry name" value="P-loop containing nucleoside triphosphate hydrolases"/>
    <property type="match status" value="1"/>
</dbReference>
<evidence type="ECO:0000256" key="4">
    <source>
        <dbReference type="ARBA" id="ARBA00022741"/>
    </source>
</evidence>
<dbReference type="GO" id="GO:0005886">
    <property type="term" value="C:plasma membrane"/>
    <property type="evidence" value="ECO:0007669"/>
    <property type="project" value="UniProtKB-SubCell"/>
</dbReference>
<dbReference type="GO" id="GO:0015421">
    <property type="term" value="F:ABC-type oligopeptide transporter activity"/>
    <property type="evidence" value="ECO:0007669"/>
    <property type="project" value="TreeGrafter"/>
</dbReference>
<name>A0A2N3PYT5_9PROT</name>
<comment type="subcellular location">
    <subcellularLocation>
        <location evidence="1">Cell membrane</location>
        <topology evidence="1">Multi-pass membrane protein</topology>
    </subcellularLocation>
</comment>
<feature type="domain" description="ABC transmembrane type-1" evidence="10">
    <location>
        <begin position="38"/>
        <end position="320"/>
    </location>
</feature>
<keyword evidence="3 8" id="KW-0812">Transmembrane</keyword>
<feature type="transmembrane region" description="Helical" evidence="8">
    <location>
        <begin position="73"/>
        <end position="91"/>
    </location>
</feature>
<evidence type="ECO:0000256" key="7">
    <source>
        <dbReference type="ARBA" id="ARBA00023136"/>
    </source>
</evidence>
<evidence type="ECO:0000313" key="11">
    <source>
        <dbReference type="EMBL" id="PKU25576.1"/>
    </source>
</evidence>
<keyword evidence="4" id="KW-0547">Nucleotide-binding</keyword>
<dbReference type="PROSITE" id="PS50929">
    <property type="entry name" value="ABC_TM1F"/>
    <property type="match status" value="1"/>
</dbReference>
<accession>A0A2N3PYT5</accession>
<keyword evidence="6 8" id="KW-1133">Transmembrane helix</keyword>
<dbReference type="Gene3D" id="3.40.50.300">
    <property type="entry name" value="P-loop containing nucleotide triphosphate hydrolases"/>
    <property type="match status" value="1"/>
</dbReference>
<comment type="caution">
    <text evidence="11">The sequence shown here is derived from an EMBL/GenBank/DDBJ whole genome shotgun (WGS) entry which is preliminary data.</text>
</comment>
<dbReference type="InterPro" id="IPR036640">
    <property type="entry name" value="ABC1_TM_sf"/>
</dbReference>
<keyword evidence="2" id="KW-0813">Transport</keyword>
<dbReference type="InterPro" id="IPR017871">
    <property type="entry name" value="ABC_transporter-like_CS"/>
</dbReference>
<feature type="domain" description="ABC transporter" evidence="9">
    <location>
        <begin position="354"/>
        <end position="588"/>
    </location>
</feature>
<protein>
    <submittedName>
        <fullName evidence="11">ABC transporter permease</fullName>
    </submittedName>
</protein>
<proteinExistence type="predicted"/>
<dbReference type="InterPro" id="IPR027417">
    <property type="entry name" value="P-loop_NTPase"/>
</dbReference>
<organism evidence="11 12">
    <name type="scientific">Telmatospirillum siberiense</name>
    <dbReference type="NCBI Taxonomy" id="382514"/>
    <lineage>
        <taxon>Bacteria</taxon>
        <taxon>Pseudomonadati</taxon>
        <taxon>Pseudomonadota</taxon>
        <taxon>Alphaproteobacteria</taxon>
        <taxon>Rhodospirillales</taxon>
        <taxon>Rhodospirillaceae</taxon>
        <taxon>Telmatospirillum</taxon>
    </lineage>
</organism>
<reference evidence="12" key="1">
    <citation type="submission" date="2017-12" db="EMBL/GenBank/DDBJ databases">
        <title>Draft genome sequence of Telmatospirillum siberiense 26-4b1T, an acidotolerant peatland alphaproteobacterium potentially involved in sulfur cycling.</title>
        <authorList>
            <person name="Hausmann B."/>
            <person name="Pjevac P."/>
            <person name="Schreck K."/>
            <person name="Herbold C.W."/>
            <person name="Daims H."/>
            <person name="Wagner M."/>
            <person name="Pester M."/>
            <person name="Loy A."/>
        </authorList>
    </citation>
    <scope>NUCLEOTIDE SEQUENCE [LARGE SCALE GENOMIC DNA]</scope>
    <source>
        <strain evidence="12">26-4b1</strain>
    </source>
</reference>
<dbReference type="PROSITE" id="PS00211">
    <property type="entry name" value="ABC_TRANSPORTER_1"/>
    <property type="match status" value="1"/>
</dbReference>
<dbReference type="InterPro" id="IPR003439">
    <property type="entry name" value="ABC_transporter-like_ATP-bd"/>
</dbReference>
<feature type="transmembrane region" description="Helical" evidence="8">
    <location>
        <begin position="175"/>
        <end position="192"/>
    </location>
</feature>
<dbReference type="RefSeq" id="WP_101249631.1">
    <property type="nucleotide sequence ID" value="NZ_PIUM01000004.1"/>
</dbReference>
<dbReference type="SUPFAM" id="SSF90123">
    <property type="entry name" value="ABC transporter transmembrane region"/>
    <property type="match status" value="1"/>
</dbReference>
<evidence type="ECO:0000259" key="9">
    <source>
        <dbReference type="PROSITE" id="PS50893"/>
    </source>
</evidence>
<sequence>MTDDQKTEAKIPLTDNRSFGLMRRLFHESVLPYRYHMLAALVCMGVVAGMTTASAWLLDPVVNKVFVERNGSMLWLIGSGVLAVFALKSLASYCQEVLLATVGQRIISDMQNRLFHHIVHQDVALFQIRTSGSLVSHFTYDINAMRSAVSSAFVGIGRDALSVVFLVGLTFYQDWLLATVSLVAAPLSIYPLQRLGKRMRKVATQTQEKMGGLTTSLSQTFQGIRVIKAYGLEEFEQSRVDRLVTSLCNLAIHATRVEAAAQPIIDVFGGIAITAVIVYGGARVIEGATTPGAFFSFIASVLMAYQPLRSLSKVNVSLQTGLAAAHRIFALLDQKPLLTERGDAQDLPRQSGAVRFEAVRFSYDGIDNALNGVSFEAPAGGITALVGPSGAGKSTVFSLIPRFYDPNQGRVVINGQDIRDVTFSSLRGAIAVVSQEVVLFDDSIINNIRCGRLEASDEEVFAAAGAAAAADFIDHLPEGYQTRVGEHGLRLSGGQRQRIAIARAILKNAPILLLDEATSALDTESERAIQTALGSLMKGRTTIVIAHRLSTIKDADVIHVFDHGRVIETGDHDQLLAKEGLYAHLHALQFSSASQQDGETVPTL</sequence>
<gene>
    <name evidence="11" type="ORF">CWS72_05810</name>
</gene>
<dbReference type="Pfam" id="PF00664">
    <property type="entry name" value="ABC_membrane"/>
    <property type="match status" value="1"/>
</dbReference>
<dbReference type="CDD" id="cd18552">
    <property type="entry name" value="ABC_6TM_MsbA_like"/>
    <property type="match status" value="1"/>
</dbReference>
<dbReference type="GO" id="GO:0005524">
    <property type="term" value="F:ATP binding"/>
    <property type="evidence" value="ECO:0007669"/>
    <property type="project" value="UniProtKB-KW"/>
</dbReference>
<dbReference type="EMBL" id="PIUM01000004">
    <property type="protein sequence ID" value="PKU25576.1"/>
    <property type="molecule type" value="Genomic_DNA"/>
</dbReference>
<dbReference type="FunFam" id="3.40.50.300:FF:000287">
    <property type="entry name" value="Multidrug ABC transporter ATP-binding protein"/>
    <property type="match status" value="1"/>
</dbReference>
<evidence type="ECO:0000256" key="5">
    <source>
        <dbReference type="ARBA" id="ARBA00022840"/>
    </source>
</evidence>
<feature type="transmembrane region" description="Helical" evidence="8">
    <location>
        <begin position="148"/>
        <end position="169"/>
    </location>
</feature>
<dbReference type="OrthoDB" id="5288404at2"/>
<feature type="transmembrane region" description="Helical" evidence="8">
    <location>
        <begin position="33"/>
        <end position="58"/>
    </location>
</feature>
<dbReference type="PANTHER" id="PTHR43394">
    <property type="entry name" value="ATP-DEPENDENT PERMEASE MDL1, MITOCHONDRIAL"/>
    <property type="match status" value="1"/>
</dbReference>
<dbReference type="InterPro" id="IPR011527">
    <property type="entry name" value="ABC1_TM_dom"/>
</dbReference>
<dbReference type="InterPro" id="IPR003593">
    <property type="entry name" value="AAA+_ATPase"/>
</dbReference>
<evidence type="ECO:0000256" key="8">
    <source>
        <dbReference type="SAM" id="Phobius"/>
    </source>
</evidence>
<dbReference type="Gene3D" id="1.20.1560.10">
    <property type="entry name" value="ABC transporter type 1, transmembrane domain"/>
    <property type="match status" value="1"/>
</dbReference>
<evidence type="ECO:0000313" key="12">
    <source>
        <dbReference type="Proteomes" id="UP000233293"/>
    </source>
</evidence>
<keyword evidence="5" id="KW-0067">ATP-binding</keyword>